<dbReference type="Gene3D" id="3.40.50.850">
    <property type="entry name" value="Isochorismatase-like"/>
    <property type="match status" value="1"/>
</dbReference>
<keyword evidence="2" id="KW-0378">Hydrolase</keyword>
<evidence type="ECO:0000313" key="3">
    <source>
        <dbReference type="Proteomes" id="UP001431776"/>
    </source>
</evidence>
<dbReference type="GO" id="GO:0016787">
    <property type="term" value="F:hydrolase activity"/>
    <property type="evidence" value="ECO:0007669"/>
    <property type="project" value="UniProtKB-KW"/>
</dbReference>
<reference evidence="2" key="1">
    <citation type="submission" date="2023-05" db="EMBL/GenBank/DDBJ databases">
        <title>Anaerotaeda fermentans gen. nov., sp. nov., a novel anaerobic planctomycete of the new family within the order Sedimentisphaerales isolated from Taman Peninsula, Russia.</title>
        <authorList>
            <person name="Khomyakova M.A."/>
            <person name="Merkel A.Y."/>
            <person name="Slobodkin A.I."/>
        </authorList>
    </citation>
    <scope>NUCLEOTIDE SEQUENCE</scope>
    <source>
        <strain evidence="2">M17dextr</strain>
    </source>
</reference>
<dbReference type="AlphaFoldDB" id="A0AAW6U2U3"/>
<evidence type="ECO:0000259" key="1">
    <source>
        <dbReference type="Pfam" id="PF00857"/>
    </source>
</evidence>
<dbReference type="EMBL" id="JASCXX010000025">
    <property type="protein sequence ID" value="MDI6450867.1"/>
    <property type="molecule type" value="Genomic_DNA"/>
</dbReference>
<dbReference type="Proteomes" id="UP001431776">
    <property type="component" value="Unassembled WGS sequence"/>
</dbReference>
<protein>
    <submittedName>
        <fullName evidence="2">Hydrolase</fullName>
    </submittedName>
</protein>
<proteinExistence type="predicted"/>
<feature type="domain" description="Isochorismatase-like" evidence="1">
    <location>
        <begin position="8"/>
        <end position="156"/>
    </location>
</feature>
<sequence length="179" mass="19678">MLEIDRCCLVVVDIQGKLAQLMADKETLFQNARILIQAANILEIPILWCQQAPQALGPTVPQIAELLSGVEPIDKASFSCAGHEPFNIKLESLARKQVLLCGIETHVCIYQTVMDLLRRDFDVTVVADAVSSRTAENKQIALARLAAEGAAVACTEMILFELLKTAEHPQFKPIARLVK</sequence>
<accession>A0AAW6U2U3</accession>
<name>A0AAW6U2U3_9BACT</name>
<dbReference type="CDD" id="cd01012">
    <property type="entry name" value="YcaC_related"/>
    <property type="match status" value="1"/>
</dbReference>
<dbReference type="Pfam" id="PF00857">
    <property type="entry name" value="Isochorismatase"/>
    <property type="match status" value="1"/>
</dbReference>
<dbReference type="RefSeq" id="WP_349246276.1">
    <property type="nucleotide sequence ID" value="NZ_JASCXX010000025.1"/>
</dbReference>
<gene>
    <name evidence="2" type="ORF">QJ522_17540</name>
</gene>
<dbReference type="InterPro" id="IPR050993">
    <property type="entry name" value="Isochorismatase_domain"/>
</dbReference>
<keyword evidence="3" id="KW-1185">Reference proteome</keyword>
<evidence type="ECO:0000313" key="2">
    <source>
        <dbReference type="EMBL" id="MDI6450867.1"/>
    </source>
</evidence>
<dbReference type="SUPFAM" id="SSF52499">
    <property type="entry name" value="Isochorismatase-like hydrolases"/>
    <property type="match status" value="1"/>
</dbReference>
<dbReference type="InterPro" id="IPR036380">
    <property type="entry name" value="Isochorismatase-like_sf"/>
</dbReference>
<organism evidence="2 3">
    <name type="scientific">Anaerobaca lacustris</name>
    <dbReference type="NCBI Taxonomy" id="3044600"/>
    <lineage>
        <taxon>Bacteria</taxon>
        <taxon>Pseudomonadati</taxon>
        <taxon>Planctomycetota</taxon>
        <taxon>Phycisphaerae</taxon>
        <taxon>Sedimentisphaerales</taxon>
        <taxon>Anaerobacaceae</taxon>
        <taxon>Anaerobaca</taxon>
    </lineage>
</organism>
<comment type="caution">
    <text evidence="2">The sequence shown here is derived from an EMBL/GenBank/DDBJ whole genome shotgun (WGS) entry which is preliminary data.</text>
</comment>
<dbReference type="InterPro" id="IPR000868">
    <property type="entry name" value="Isochorismatase-like_dom"/>
</dbReference>
<dbReference type="PANTHER" id="PTHR14119:SF3">
    <property type="entry name" value="ISOCHORISMATASE DOMAIN-CONTAINING PROTEIN 2"/>
    <property type="match status" value="1"/>
</dbReference>
<dbReference type="PANTHER" id="PTHR14119">
    <property type="entry name" value="HYDROLASE"/>
    <property type="match status" value="1"/>
</dbReference>